<dbReference type="RefSeq" id="WP_202998720.1">
    <property type="nucleotide sequence ID" value="NZ_JADWYU010000142.1"/>
</dbReference>
<dbReference type="Proteomes" id="UP000604475">
    <property type="component" value="Unassembled WGS sequence"/>
</dbReference>
<gene>
    <name evidence="1" type="ORF">I7412_03305</name>
</gene>
<dbReference type="PROSITE" id="PS51257">
    <property type="entry name" value="PROKAR_LIPOPROTEIN"/>
    <property type="match status" value="1"/>
</dbReference>
<reference evidence="1" key="1">
    <citation type="submission" date="2020-12" db="EMBL/GenBank/DDBJ databases">
        <title>Genomic characterization of non-nitrogen-fixing Frankia strains.</title>
        <authorList>
            <person name="Carlos-Shanley C."/>
            <person name="Guerra T."/>
            <person name="Hahn D."/>
        </authorList>
    </citation>
    <scope>NUCLEOTIDE SEQUENCE</scope>
    <source>
        <strain evidence="1">CN6</strain>
    </source>
</reference>
<dbReference type="EMBL" id="JAEACQ010000123">
    <property type="protein sequence ID" value="MBL7626217.1"/>
    <property type="molecule type" value="Genomic_DNA"/>
</dbReference>
<organism evidence="1 2">
    <name type="scientific">Frankia nepalensis</name>
    <dbReference type="NCBI Taxonomy" id="1836974"/>
    <lineage>
        <taxon>Bacteria</taxon>
        <taxon>Bacillati</taxon>
        <taxon>Actinomycetota</taxon>
        <taxon>Actinomycetes</taxon>
        <taxon>Frankiales</taxon>
        <taxon>Frankiaceae</taxon>
        <taxon>Frankia</taxon>
    </lineage>
</organism>
<sequence>MAGAVRLVMAGAVLSVLLGCDRSEVVEDLRTPGAAEAADSVRAVDPANAGSAGGVDGTAVSMLEHVQVATAMYDHGQFYLYTNVWDGVDYPGVVDRAIEAGGIAQDGPLLVVLSSHQCNFAVTLRVEQWSAQPPDDLDDWQEVFAASIDVDAFGLLYESTTSVQNLRLEALPGRYAVRISGRGFVQRGWPGSTTPGDEWRVQLWPQEGDRQEPARLKAWSG</sequence>
<evidence type="ECO:0008006" key="3">
    <source>
        <dbReference type="Google" id="ProtNLM"/>
    </source>
</evidence>
<keyword evidence="2" id="KW-1185">Reference proteome</keyword>
<evidence type="ECO:0000313" key="2">
    <source>
        <dbReference type="Proteomes" id="UP000604475"/>
    </source>
</evidence>
<evidence type="ECO:0000313" key="1">
    <source>
        <dbReference type="EMBL" id="MBL7626217.1"/>
    </source>
</evidence>
<dbReference type="AlphaFoldDB" id="A0A937RAM4"/>
<proteinExistence type="predicted"/>
<comment type="caution">
    <text evidence="1">The sequence shown here is derived from an EMBL/GenBank/DDBJ whole genome shotgun (WGS) entry which is preliminary data.</text>
</comment>
<protein>
    <recommendedName>
        <fullName evidence="3">Lipoprotein</fullName>
    </recommendedName>
</protein>
<name>A0A937RAM4_9ACTN</name>
<accession>A0A937RAM4</accession>